<evidence type="ECO:0000313" key="2">
    <source>
        <dbReference type="EMBL" id="CAB4140374.1"/>
    </source>
</evidence>
<keyword evidence="1" id="KW-1133">Transmembrane helix</keyword>
<protein>
    <submittedName>
        <fullName evidence="2">Uncharacterized protein</fullName>
    </submittedName>
</protein>
<dbReference type="EMBL" id="LR796375">
    <property type="protein sequence ID" value="CAB4140374.1"/>
    <property type="molecule type" value="Genomic_DNA"/>
</dbReference>
<accession>A0A6J5M0R8</accession>
<feature type="transmembrane region" description="Helical" evidence="1">
    <location>
        <begin position="39"/>
        <end position="62"/>
    </location>
</feature>
<organism evidence="2">
    <name type="scientific">uncultured Caudovirales phage</name>
    <dbReference type="NCBI Taxonomy" id="2100421"/>
    <lineage>
        <taxon>Viruses</taxon>
        <taxon>Duplodnaviria</taxon>
        <taxon>Heunggongvirae</taxon>
        <taxon>Uroviricota</taxon>
        <taxon>Caudoviricetes</taxon>
        <taxon>Peduoviridae</taxon>
        <taxon>Maltschvirus</taxon>
        <taxon>Maltschvirus maltsch</taxon>
    </lineage>
</organism>
<reference evidence="2" key="1">
    <citation type="submission" date="2020-04" db="EMBL/GenBank/DDBJ databases">
        <authorList>
            <person name="Chiriac C."/>
            <person name="Salcher M."/>
            <person name="Ghai R."/>
            <person name="Kavagutti S V."/>
        </authorList>
    </citation>
    <scope>NUCLEOTIDE SEQUENCE</scope>
</reference>
<name>A0A6J5M0R8_9CAUD</name>
<keyword evidence="1" id="KW-0472">Membrane</keyword>
<keyword evidence="1" id="KW-0812">Transmembrane</keyword>
<sequence length="66" mass="6887">METSNIKPGYKTTEFWLSFAAVMVGAVQASGLIPSEGAWNQILGLVISALVAMGYTGARIAVKKAA</sequence>
<proteinExistence type="predicted"/>
<evidence type="ECO:0000256" key="1">
    <source>
        <dbReference type="SAM" id="Phobius"/>
    </source>
</evidence>
<gene>
    <name evidence="2" type="ORF">UFOVP403_20</name>
</gene>
<feature type="transmembrane region" description="Helical" evidence="1">
    <location>
        <begin position="15"/>
        <end position="33"/>
    </location>
</feature>